<evidence type="ECO:0000313" key="3">
    <source>
        <dbReference type="EMBL" id="CAJ1381938.1"/>
    </source>
</evidence>
<evidence type="ECO:0000256" key="2">
    <source>
        <dbReference type="SAM" id="Phobius"/>
    </source>
</evidence>
<evidence type="ECO:0000313" key="4">
    <source>
        <dbReference type="Proteomes" id="UP001178507"/>
    </source>
</evidence>
<evidence type="ECO:0000256" key="1">
    <source>
        <dbReference type="SAM" id="MobiDB-lite"/>
    </source>
</evidence>
<dbReference type="PANTHER" id="PTHR17901:SF14">
    <property type="entry name" value="MAGNESIUM-DEPENDENT PHOSPHATASE 1"/>
    <property type="match status" value="1"/>
</dbReference>
<keyword evidence="2" id="KW-0812">Transmembrane</keyword>
<feature type="transmembrane region" description="Helical" evidence="2">
    <location>
        <begin position="649"/>
        <end position="672"/>
    </location>
</feature>
<dbReference type="EMBL" id="CAUJNA010000857">
    <property type="protein sequence ID" value="CAJ1381938.1"/>
    <property type="molecule type" value="Genomic_DNA"/>
</dbReference>
<feature type="transmembrane region" description="Helical" evidence="2">
    <location>
        <begin position="678"/>
        <end position="698"/>
    </location>
</feature>
<organism evidence="3 4">
    <name type="scientific">Effrenium voratum</name>
    <dbReference type="NCBI Taxonomy" id="2562239"/>
    <lineage>
        <taxon>Eukaryota</taxon>
        <taxon>Sar</taxon>
        <taxon>Alveolata</taxon>
        <taxon>Dinophyceae</taxon>
        <taxon>Suessiales</taxon>
        <taxon>Symbiodiniaceae</taxon>
        <taxon>Effrenium</taxon>
    </lineage>
</organism>
<name>A0AA36I836_9DINO</name>
<dbReference type="Gene3D" id="3.40.50.1000">
    <property type="entry name" value="HAD superfamily/HAD-like"/>
    <property type="match status" value="1"/>
</dbReference>
<keyword evidence="2" id="KW-1133">Transmembrane helix</keyword>
<dbReference type="Pfam" id="PF12689">
    <property type="entry name" value="Acid_PPase"/>
    <property type="match status" value="1"/>
</dbReference>
<dbReference type="AlphaFoldDB" id="A0AA36I836"/>
<sequence length="718" mass="79289">MATSPAAKQWPGLKTPLEGVDGALIATTSTLKMSNARRRSFDSMRRMLILVAAAAPFAPFAPKGSASVPRPRSVAFDLDGCLWRPSLAQLRSSRSDGLAFHCAWPDVGGAPFSRRPDNTLRDRRSERVALYDGVLPALACLSDRWHGATLAVASCCQEVSWAKACLEAFEFDGRPLAELLGLQIFGRGSKRKHLRQIAAYARCRLSELLFFDNEPGHCRDAAELGVTAVLCPRGLTREVWTVAEQQFPRPGTVIVEKLVRFLHLKAETQQADKAQALLWRCAAEGRAVHPFGALSAAEVRRAIAKFEQKKEPKEDAPVEAPKDVLSLSRGKARPQVVKDLALYLRSQTPKRRCNSEQMLRVAAERRWQVAGIAEQQSSSQSRAEEQQWQYEADSVGDEGDKAAGREAQEETRFEEPVVRAMFNCDQQYDPASQPQHLMAPEDGADSEKLRPQAEDFLRYSLEALNHSQQSKLAGSYCWSQLNIARATGSLVLGHLTWQLYLLLNRADILLMASGLEMPSAESSLLPRDLSEVQKDIEATVQSEMMLFESLLGKSIDASGFRERIQGAWSMIGMVGALTLTMDQYNEPVTCPKDVSSHVFICQYVHPLLAACSTIFAAASVLLSMILYVEMSFVPDEFLGPWMRKLSWAVESPLLCFIIGIICWALDFLWRGALQYGNMGYAVAAMVVVVGIGVLIMYLKLKAMTNKFLLQAAASAAAA</sequence>
<dbReference type="Proteomes" id="UP001178507">
    <property type="component" value="Unassembled WGS sequence"/>
</dbReference>
<keyword evidence="4" id="KW-1185">Reference proteome</keyword>
<accession>A0AA36I836</accession>
<dbReference type="InterPro" id="IPR023214">
    <property type="entry name" value="HAD_sf"/>
</dbReference>
<reference evidence="3" key="1">
    <citation type="submission" date="2023-08" db="EMBL/GenBank/DDBJ databases">
        <authorList>
            <person name="Chen Y."/>
            <person name="Shah S."/>
            <person name="Dougan E. K."/>
            <person name="Thang M."/>
            <person name="Chan C."/>
        </authorList>
    </citation>
    <scope>NUCLEOTIDE SEQUENCE</scope>
</reference>
<dbReference type="InterPro" id="IPR010036">
    <property type="entry name" value="MDP_1_eu_arc"/>
</dbReference>
<feature type="transmembrane region" description="Helical" evidence="2">
    <location>
        <begin position="603"/>
        <end position="628"/>
    </location>
</feature>
<gene>
    <name evidence="3" type="ORF">EVOR1521_LOCUS9470</name>
</gene>
<dbReference type="PANTHER" id="PTHR17901">
    <property type="entry name" value="MAGNESIUM-DEPENDENT PHOSPHATASE 1 MDP1"/>
    <property type="match status" value="1"/>
</dbReference>
<comment type="caution">
    <text evidence="3">The sequence shown here is derived from an EMBL/GenBank/DDBJ whole genome shotgun (WGS) entry which is preliminary data.</text>
</comment>
<feature type="compositionally biased region" description="Low complexity" evidence="1">
    <location>
        <begin position="374"/>
        <end position="389"/>
    </location>
</feature>
<keyword evidence="2" id="KW-0472">Membrane</keyword>
<dbReference type="SUPFAM" id="SSF56784">
    <property type="entry name" value="HAD-like"/>
    <property type="match status" value="1"/>
</dbReference>
<proteinExistence type="predicted"/>
<protein>
    <submittedName>
        <fullName evidence="3">Uncharacterized protein</fullName>
    </submittedName>
</protein>
<feature type="region of interest" description="Disordered" evidence="1">
    <location>
        <begin position="373"/>
        <end position="410"/>
    </location>
</feature>
<dbReference type="InterPro" id="IPR036412">
    <property type="entry name" value="HAD-like_sf"/>
</dbReference>
<dbReference type="GO" id="GO:0003993">
    <property type="term" value="F:acid phosphatase activity"/>
    <property type="evidence" value="ECO:0007669"/>
    <property type="project" value="TreeGrafter"/>
</dbReference>
<feature type="compositionally biased region" description="Basic and acidic residues" evidence="1">
    <location>
        <begin position="398"/>
        <end position="410"/>
    </location>
</feature>